<dbReference type="GO" id="GO:0016020">
    <property type="term" value="C:membrane"/>
    <property type="evidence" value="ECO:0007669"/>
    <property type="project" value="UniProtKB-SubCell"/>
</dbReference>
<comment type="caution">
    <text evidence="8">The sequence shown here is derived from an EMBL/GenBank/DDBJ whole genome shotgun (WGS) entry which is preliminary data.</text>
</comment>
<gene>
    <name evidence="8" type="ORF">EB796_016308</name>
</gene>
<comment type="subcellular location">
    <subcellularLocation>
        <location evidence="1">Membrane</location>
        <topology evidence="1">Single-pass membrane protein</topology>
    </subcellularLocation>
    <subcellularLocation>
        <location evidence="7">Membrane</location>
        <topology evidence="7">Single-pass type II membrane protein</topology>
    </subcellularLocation>
</comment>
<dbReference type="AlphaFoldDB" id="A0A7J7JIB9"/>
<feature type="transmembrane region" description="Helical" evidence="7">
    <location>
        <begin position="53"/>
        <end position="73"/>
    </location>
</feature>
<name>A0A7J7JIB9_BUGNE</name>
<dbReference type="Gene3D" id="3.40.50.300">
    <property type="entry name" value="P-loop containing nucleotide triphosphate hydrolases"/>
    <property type="match status" value="1"/>
</dbReference>
<evidence type="ECO:0000256" key="1">
    <source>
        <dbReference type="ARBA" id="ARBA00004167"/>
    </source>
</evidence>
<evidence type="ECO:0000256" key="5">
    <source>
        <dbReference type="ARBA" id="ARBA00023136"/>
    </source>
</evidence>
<dbReference type="OrthoDB" id="406981at2759"/>
<sequence length="257" mass="28620">MIIVFIVNVILIMIIIYAIKKSHLFSTTNSVASLNCILLTILHHLLIIERMKVLKGMVLCLTILCICVIIILMNTSSSSVTSASVKMSEKQYKTANGHSDMLNDSTVSIVDAKYAHMKYGTTLVAAQTNIPQSHSSHHVSNYTFTAQDLHRHYAFSPDSAHDVLVFIHMQKTGGTTFGKNLVKNLDLKTPCKCKKNPKLRCSCYNSGGDRQWLFSRYSTGWMCGLHADFTEWTECLADGEADRLEGFTETEGGDDDT</sequence>
<keyword evidence="3 7" id="KW-0812">Transmembrane</keyword>
<dbReference type="PANTHER" id="PTHR12812">
    <property type="entry name" value="HEPARAN SULFATE 6-O-SULFOTRANSFERASE 3"/>
    <property type="match status" value="1"/>
</dbReference>
<evidence type="ECO:0000256" key="2">
    <source>
        <dbReference type="ARBA" id="ARBA00022679"/>
    </source>
</evidence>
<protein>
    <recommendedName>
        <fullName evidence="7">Heparan-sulfate 6-O-sulfotransferase</fullName>
        <ecNumber evidence="7">2.8.2.-</ecNumber>
    </recommendedName>
</protein>
<dbReference type="PANTHER" id="PTHR12812:SF0">
    <property type="entry name" value="HEPARAN-SULFATE 6-O-SULFOTRANSFERASE"/>
    <property type="match status" value="1"/>
</dbReference>
<organism evidence="8 9">
    <name type="scientific">Bugula neritina</name>
    <name type="common">Brown bryozoan</name>
    <name type="synonym">Sertularia neritina</name>
    <dbReference type="NCBI Taxonomy" id="10212"/>
    <lineage>
        <taxon>Eukaryota</taxon>
        <taxon>Metazoa</taxon>
        <taxon>Spiralia</taxon>
        <taxon>Lophotrochozoa</taxon>
        <taxon>Bryozoa</taxon>
        <taxon>Gymnolaemata</taxon>
        <taxon>Cheilostomatida</taxon>
        <taxon>Flustrina</taxon>
        <taxon>Buguloidea</taxon>
        <taxon>Bugulidae</taxon>
        <taxon>Bugula</taxon>
    </lineage>
</organism>
<evidence type="ECO:0000256" key="6">
    <source>
        <dbReference type="ARBA" id="ARBA00023180"/>
    </source>
</evidence>
<dbReference type="EC" id="2.8.2.-" evidence="7"/>
<comment type="similarity">
    <text evidence="7">Belongs to the sulfotransferase 6 family.</text>
</comment>
<comment type="function">
    <text evidence="7">6-O-sulfation enzyme which catalyzes the transfer of sulfate from 3'-phosphoadenosine 5'-phosphosulfate (PAPS) to position 6 of the N-sulfoglucosamine residue (GlcNS) of heparan sulfate.</text>
</comment>
<keyword evidence="4 7" id="KW-1133">Transmembrane helix</keyword>
<reference evidence="8" key="1">
    <citation type="submission" date="2020-06" db="EMBL/GenBank/DDBJ databases">
        <title>Draft genome of Bugula neritina, a colonial animal packing powerful symbionts and potential medicines.</title>
        <authorList>
            <person name="Rayko M."/>
        </authorList>
    </citation>
    <scope>NUCLEOTIDE SEQUENCE [LARGE SCALE GENOMIC DNA]</scope>
    <source>
        <strain evidence="8">Kwan_BN1</strain>
    </source>
</reference>
<evidence type="ECO:0000313" key="9">
    <source>
        <dbReference type="Proteomes" id="UP000593567"/>
    </source>
</evidence>
<keyword evidence="2 7" id="KW-0808">Transferase</keyword>
<feature type="transmembrane region" description="Helical" evidence="7">
    <location>
        <begin position="28"/>
        <end position="46"/>
    </location>
</feature>
<evidence type="ECO:0000313" key="8">
    <source>
        <dbReference type="EMBL" id="KAF6025371.1"/>
    </source>
</evidence>
<dbReference type="EMBL" id="VXIV02002464">
    <property type="protein sequence ID" value="KAF6025371.1"/>
    <property type="molecule type" value="Genomic_DNA"/>
</dbReference>
<keyword evidence="6" id="KW-0325">Glycoprotein</keyword>
<evidence type="ECO:0000256" key="4">
    <source>
        <dbReference type="ARBA" id="ARBA00022989"/>
    </source>
</evidence>
<dbReference type="InterPro" id="IPR027417">
    <property type="entry name" value="P-loop_NTPase"/>
</dbReference>
<evidence type="ECO:0000256" key="3">
    <source>
        <dbReference type="ARBA" id="ARBA00022692"/>
    </source>
</evidence>
<keyword evidence="7" id="KW-0735">Signal-anchor</keyword>
<keyword evidence="9" id="KW-1185">Reference proteome</keyword>
<dbReference type="GO" id="GO:0017095">
    <property type="term" value="F:heparan sulfate 6-sulfotransferase activity"/>
    <property type="evidence" value="ECO:0007669"/>
    <property type="project" value="TreeGrafter"/>
</dbReference>
<accession>A0A7J7JIB9</accession>
<dbReference type="Proteomes" id="UP000593567">
    <property type="component" value="Unassembled WGS sequence"/>
</dbReference>
<proteinExistence type="inferred from homology"/>
<comment type="caution">
    <text evidence="7">Lacks conserved residue(s) required for the propagation of feature annotation.</text>
</comment>
<keyword evidence="5 7" id="KW-0472">Membrane</keyword>
<dbReference type="InterPro" id="IPR010635">
    <property type="entry name" value="Heparan_SO4-6-sulfoTrfase"/>
</dbReference>
<evidence type="ECO:0000256" key="7">
    <source>
        <dbReference type="RuleBase" id="RU364122"/>
    </source>
</evidence>
<comment type="catalytic activity">
    <reaction evidence="7">
        <text>alpha-D-glucosaminyl-[heparan sulfate](n) + 3'-phosphoadenylyl sulfate = 6-sulfo-alpha-D-glucosaminyl-[heparan sulfate](n) + adenosine 3',5'-bisphosphate + H(+)</text>
        <dbReference type="Rhea" id="RHEA:56604"/>
        <dbReference type="Rhea" id="RHEA-COMP:9830"/>
        <dbReference type="Rhea" id="RHEA-COMP:14621"/>
        <dbReference type="ChEBI" id="CHEBI:15378"/>
        <dbReference type="ChEBI" id="CHEBI:58339"/>
        <dbReference type="ChEBI" id="CHEBI:58343"/>
        <dbReference type="ChEBI" id="CHEBI:58388"/>
        <dbReference type="ChEBI" id="CHEBI:140604"/>
    </reaction>
</comment>